<dbReference type="Gene3D" id="1.10.287.110">
    <property type="entry name" value="DnaJ domain"/>
    <property type="match status" value="1"/>
</dbReference>
<dbReference type="EMBL" id="JAPDRL010000036">
    <property type="protein sequence ID" value="KAJ9664631.1"/>
    <property type="molecule type" value="Genomic_DNA"/>
</dbReference>
<dbReference type="CDD" id="cd06257">
    <property type="entry name" value="DnaJ"/>
    <property type="match status" value="1"/>
</dbReference>
<dbReference type="PANTHER" id="PTHR44144:SF1">
    <property type="entry name" value="DNAJ HOMOLOG SUBFAMILY C MEMBER 9"/>
    <property type="match status" value="1"/>
</dbReference>
<feature type="compositionally biased region" description="Basic and acidic residues" evidence="1">
    <location>
        <begin position="118"/>
        <end position="212"/>
    </location>
</feature>
<feature type="compositionally biased region" description="Basic and acidic residues" evidence="1">
    <location>
        <begin position="56"/>
        <end position="70"/>
    </location>
</feature>
<dbReference type="PANTHER" id="PTHR44144">
    <property type="entry name" value="DNAJ HOMOLOG SUBFAMILY C MEMBER 9"/>
    <property type="match status" value="1"/>
</dbReference>
<evidence type="ECO:0000256" key="1">
    <source>
        <dbReference type="SAM" id="MobiDB-lite"/>
    </source>
</evidence>
<evidence type="ECO:0000259" key="2">
    <source>
        <dbReference type="PROSITE" id="PS50076"/>
    </source>
</evidence>
<dbReference type="PRINTS" id="PR00625">
    <property type="entry name" value="JDOMAIN"/>
</dbReference>
<dbReference type="InterPro" id="IPR036869">
    <property type="entry name" value="J_dom_sf"/>
</dbReference>
<feature type="domain" description="J" evidence="2">
    <location>
        <begin position="5"/>
        <end position="71"/>
    </location>
</feature>
<keyword evidence="4" id="KW-1185">Reference proteome</keyword>
<accession>A0ABQ9NSU1</accession>
<dbReference type="SMART" id="SM00271">
    <property type="entry name" value="DnaJ"/>
    <property type="match status" value="1"/>
</dbReference>
<evidence type="ECO:0000313" key="3">
    <source>
        <dbReference type="EMBL" id="KAJ9664631.1"/>
    </source>
</evidence>
<sequence>MTSTSPYQVLGVSQDAHDHGIKSAYRKQSLLNHPDKNPKDAVAATERMKNVNKAYEMLKPENRAATDEAFGKTSDLRAQAAEHHHQSPRSSPAQAAGSQRPGQDFWSGHRYYARHRREGQQEEAKRERERKARAWQEANEHAERDQRQQQAREQKRQREQEKIKRFWEEGRERREREVREREERLRREEEEETARKRQEEADRARESQEQLQRDIAAMAEQEHQRERAAEEETRKHLEESYQREVQRELARQRWQREQMQSAQFLELYQRHGVVYNEWLQLEAAYNNLLPLVRLDLSGPDPLARYIAWSILDTQDGLCMEAHPYRTEWITRIDYFNQAWPVIFSRGKSGLDIGPLLEDAKIVIEQLDDYTRKLLTIFQILKQEDIDTRRRHNHPRKQRKRCHYFATEAANIAIAKAMHRDVRRRIEVFNLSTWDKRVVKEVAREWASEFQVGKCKAQRSRSRSCLVLTRQLEVQLVTVLQRQIGWKEA</sequence>
<dbReference type="InterPro" id="IPR052594">
    <property type="entry name" value="J_domain-containing_protein"/>
</dbReference>
<dbReference type="SUPFAM" id="SSF46565">
    <property type="entry name" value="Chaperone J-domain"/>
    <property type="match status" value="1"/>
</dbReference>
<dbReference type="PROSITE" id="PS50076">
    <property type="entry name" value="DNAJ_2"/>
    <property type="match status" value="1"/>
</dbReference>
<protein>
    <recommendedName>
        <fullName evidence="2">J domain-containing protein</fullName>
    </recommendedName>
</protein>
<feature type="region of interest" description="Disordered" evidence="1">
    <location>
        <begin position="56"/>
        <end position="239"/>
    </location>
</feature>
<gene>
    <name evidence="3" type="ORF">H2201_005145</name>
</gene>
<comment type="caution">
    <text evidence="3">The sequence shown here is derived from an EMBL/GenBank/DDBJ whole genome shotgun (WGS) entry which is preliminary data.</text>
</comment>
<name>A0ABQ9NSU1_9PEZI</name>
<proteinExistence type="predicted"/>
<dbReference type="InterPro" id="IPR001623">
    <property type="entry name" value="DnaJ_domain"/>
</dbReference>
<dbReference type="Proteomes" id="UP001172684">
    <property type="component" value="Unassembled WGS sequence"/>
</dbReference>
<reference evidence="3" key="1">
    <citation type="submission" date="2022-10" db="EMBL/GenBank/DDBJ databases">
        <title>Culturing micro-colonial fungi from biological soil crusts in the Mojave desert and describing Neophaeococcomyces mojavensis, and introducing the new genera and species Taxawa tesnikishii.</title>
        <authorList>
            <person name="Kurbessoian T."/>
            <person name="Stajich J.E."/>
        </authorList>
    </citation>
    <scope>NUCLEOTIDE SEQUENCE</scope>
    <source>
        <strain evidence="3">TK_1</strain>
    </source>
</reference>
<dbReference type="Pfam" id="PF00226">
    <property type="entry name" value="DnaJ"/>
    <property type="match status" value="1"/>
</dbReference>
<organism evidence="3 4">
    <name type="scientific">Coniosporium apollinis</name>
    <dbReference type="NCBI Taxonomy" id="61459"/>
    <lineage>
        <taxon>Eukaryota</taxon>
        <taxon>Fungi</taxon>
        <taxon>Dikarya</taxon>
        <taxon>Ascomycota</taxon>
        <taxon>Pezizomycotina</taxon>
        <taxon>Dothideomycetes</taxon>
        <taxon>Dothideomycetes incertae sedis</taxon>
        <taxon>Coniosporium</taxon>
    </lineage>
</organism>
<feature type="compositionally biased region" description="Polar residues" evidence="1">
    <location>
        <begin position="88"/>
        <end position="101"/>
    </location>
</feature>
<evidence type="ECO:0000313" key="4">
    <source>
        <dbReference type="Proteomes" id="UP001172684"/>
    </source>
</evidence>
<feature type="compositionally biased region" description="Basic and acidic residues" evidence="1">
    <location>
        <begin position="220"/>
        <end position="239"/>
    </location>
</feature>